<evidence type="ECO:0000313" key="2">
    <source>
        <dbReference type="Proteomes" id="UP000304912"/>
    </source>
</evidence>
<organism evidence="1 2">
    <name type="scientific">Salinimonas iocasae</name>
    <dbReference type="NCBI Taxonomy" id="2572577"/>
    <lineage>
        <taxon>Bacteria</taxon>
        <taxon>Pseudomonadati</taxon>
        <taxon>Pseudomonadota</taxon>
        <taxon>Gammaproteobacteria</taxon>
        <taxon>Alteromonadales</taxon>
        <taxon>Alteromonadaceae</taxon>
        <taxon>Alteromonas/Salinimonas group</taxon>
        <taxon>Salinimonas</taxon>
    </lineage>
</organism>
<reference evidence="1 2" key="1">
    <citation type="submission" date="2019-04" db="EMBL/GenBank/DDBJ databases">
        <title>Salinimonas iocasae sp. nov., a halophilic bacterium isolated from the outer tube casing of tubeworms in Okinawa Trough.</title>
        <authorList>
            <person name="Zhang H."/>
            <person name="Wang H."/>
            <person name="Li C."/>
        </authorList>
    </citation>
    <scope>NUCLEOTIDE SEQUENCE [LARGE SCALE GENOMIC DNA]</scope>
    <source>
        <strain evidence="1 2">KX18D6</strain>
    </source>
</reference>
<dbReference type="AlphaFoldDB" id="A0A5B7YH71"/>
<sequence>MIAKRSAKLYRCPDCRYVFSTDTSHFFSIYDNCPQCHSNSPKRCLEPEAIALTHRARESHPIIKTTVVAFAGEKGFKKASQVAAHPFVTTLPTSEYLRQKNPVLSGEVWLETSTLHTRSWDVAYDSPTNPGAHLYDSCQVLGNSAKNETLYGYYLVETDQMRRLRDITYQCGACFRTTQQNTIFCQSCLQTPNLSTRQLSNTVLLPLTQGHARKNARPDLLQKAIKRYTEKQLNLTKKEQRSQLESLIFEPQHRSPEDYHGKRWLVENGINIKHCRYDAEQDTFEITPPLPGIPEFNSVLRERLQHFPYEYRIISH</sequence>
<gene>
    <name evidence="1" type="ORF">FBQ74_16030</name>
</gene>
<dbReference type="KEGG" id="salk:FBQ74_16030"/>
<proteinExistence type="predicted"/>
<dbReference type="Proteomes" id="UP000304912">
    <property type="component" value="Chromosome"/>
</dbReference>
<dbReference type="EMBL" id="CP039852">
    <property type="protein sequence ID" value="QCZ94885.1"/>
    <property type="molecule type" value="Genomic_DNA"/>
</dbReference>
<evidence type="ECO:0000313" key="1">
    <source>
        <dbReference type="EMBL" id="QCZ94885.1"/>
    </source>
</evidence>
<keyword evidence="2" id="KW-1185">Reference proteome</keyword>
<protein>
    <submittedName>
        <fullName evidence="1">Uncharacterized protein</fullName>
    </submittedName>
</protein>
<dbReference type="RefSeq" id="WP_139757617.1">
    <property type="nucleotide sequence ID" value="NZ_CP039852.1"/>
</dbReference>
<name>A0A5B7YH71_9ALTE</name>
<accession>A0A5B7YH71</accession>